<keyword evidence="5" id="KW-0805">Transcription regulation</keyword>
<comment type="caution">
    <text evidence="10">The sequence shown here is derived from an EMBL/GenBank/DDBJ whole genome shotgun (WGS) entry which is preliminary data.</text>
</comment>
<accession>A0A3D9IUC6</accession>
<keyword evidence="4" id="KW-0732">Signal</keyword>
<dbReference type="InterPro" id="IPR009057">
    <property type="entry name" value="Homeodomain-like_sf"/>
</dbReference>
<evidence type="ECO:0000256" key="3">
    <source>
        <dbReference type="ARBA" id="ARBA00022448"/>
    </source>
</evidence>
<sequence length="558" mass="64220">MTELFGSRRIDEPLLFCLDYMERLSLAPEAVQDYGSGAGYWMLSITKGKVWAASAEGNRQLSKGDSMMLSPLDPLLLTADADGCEGYRLSYRFVKPSGADNRMTLPWEEYGKRSFRIKPFARLADELAELYRSLNGTTPLEQFKSQLLFQQMLYRMLDQYRSTNDEGTSLEAVSRSIAYLQTNYASDYTVTQLADQVNISVRQYTRLFKRITGKTPMDYLNDFRINRSKELLLQTDDQLSRISSRIGIKDVHYFNRRFKQTVGCSPKEYVRKRQIDSKIVTMHYTGEMLALGMRPIGTLDVTLEQLQEDATGIVSIGEAEYRTSDLLELKPDLIVASDFMSREQLTHLETLAPVIVVPWDTLPIERLKQIARVLGKQNEAQVWFDRYTRKKQAVQSWCKERLKPDETAAVIRLDEQKVWVHASRFFPLFYDAIGFRPSALMNLTTERNADNRRVEVPFDRLAEIEADRLYVVEGREKEFKRWLKGLIQTKQWNELSAVRNKQVYVIRQKGVSNNASSLEWQLDQVEQLLGDTSAVPRAGGFFAGNVDYVLRQGRVVEG</sequence>
<keyword evidence="11" id="KW-1185">Reference proteome</keyword>
<evidence type="ECO:0000313" key="10">
    <source>
        <dbReference type="EMBL" id="RED65344.1"/>
    </source>
</evidence>
<proteinExistence type="inferred from homology"/>
<evidence type="ECO:0000259" key="8">
    <source>
        <dbReference type="PROSITE" id="PS01124"/>
    </source>
</evidence>
<keyword evidence="7" id="KW-0804">Transcription</keyword>
<feature type="domain" description="Fe/B12 periplasmic-binding" evidence="9">
    <location>
        <begin position="276"/>
        <end position="533"/>
    </location>
</feature>
<evidence type="ECO:0000256" key="1">
    <source>
        <dbReference type="ARBA" id="ARBA00004196"/>
    </source>
</evidence>
<evidence type="ECO:0000256" key="5">
    <source>
        <dbReference type="ARBA" id="ARBA00023015"/>
    </source>
</evidence>
<dbReference type="SMART" id="SM00342">
    <property type="entry name" value="HTH_ARAC"/>
    <property type="match status" value="1"/>
</dbReference>
<dbReference type="InterPro" id="IPR018060">
    <property type="entry name" value="HTH_AraC"/>
</dbReference>
<dbReference type="PANTHER" id="PTHR30532">
    <property type="entry name" value="IRON III DICITRATE-BINDING PERIPLASMIC PROTEIN"/>
    <property type="match status" value="1"/>
</dbReference>
<reference evidence="10 11" key="1">
    <citation type="submission" date="2018-07" db="EMBL/GenBank/DDBJ databases">
        <title>Genomic Encyclopedia of Type Strains, Phase III (KMG-III): the genomes of soil and plant-associated and newly described type strains.</title>
        <authorList>
            <person name="Whitman W."/>
        </authorList>
    </citation>
    <scope>NUCLEOTIDE SEQUENCE [LARGE SCALE GENOMIC DNA]</scope>
    <source>
        <strain evidence="10 11">CECT 7287</strain>
    </source>
</reference>
<evidence type="ECO:0000256" key="6">
    <source>
        <dbReference type="ARBA" id="ARBA00023125"/>
    </source>
</evidence>
<dbReference type="Pfam" id="PF12833">
    <property type="entry name" value="HTH_18"/>
    <property type="match status" value="1"/>
</dbReference>
<keyword evidence="6 10" id="KW-0238">DNA-binding</keyword>
<dbReference type="PROSITE" id="PS50983">
    <property type="entry name" value="FE_B12_PBP"/>
    <property type="match status" value="1"/>
</dbReference>
<evidence type="ECO:0000256" key="7">
    <source>
        <dbReference type="ARBA" id="ARBA00023163"/>
    </source>
</evidence>
<dbReference type="SUPFAM" id="SSF53807">
    <property type="entry name" value="Helical backbone' metal receptor"/>
    <property type="match status" value="1"/>
</dbReference>
<dbReference type="InterPro" id="IPR051313">
    <property type="entry name" value="Bact_iron-sidero_bind"/>
</dbReference>
<dbReference type="GO" id="GO:1901678">
    <property type="term" value="P:iron coordination entity transport"/>
    <property type="evidence" value="ECO:0007669"/>
    <property type="project" value="UniProtKB-ARBA"/>
</dbReference>
<dbReference type="GO" id="GO:0003700">
    <property type="term" value="F:DNA-binding transcription factor activity"/>
    <property type="evidence" value="ECO:0007669"/>
    <property type="project" value="InterPro"/>
</dbReference>
<dbReference type="Pfam" id="PF01497">
    <property type="entry name" value="Peripla_BP_2"/>
    <property type="match status" value="1"/>
</dbReference>
<dbReference type="Proteomes" id="UP000256977">
    <property type="component" value="Unassembled WGS sequence"/>
</dbReference>
<dbReference type="Gene3D" id="3.40.50.1980">
    <property type="entry name" value="Nitrogenase molybdenum iron protein domain"/>
    <property type="match status" value="2"/>
</dbReference>
<evidence type="ECO:0000313" key="11">
    <source>
        <dbReference type="Proteomes" id="UP000256977"/>
    </source>
</evidence>
<gene>
    <name evidence="10" type="ORF">DFP98_12094</name>
</gene>
<dbReference type="PROSITE" id="PS01124">
    <property type="entry name" value="HTH_ARAC_FAMILY_2"/>
    <property type="match status" value="1"/>
</dbReference>
<dbReference type="EMBL" id="QRDZ01000020">
    <property type="protein sequence ID" value="RED65344.1"/>
    <property type="molecule type" value="Genomic_DNA"/>
</dbReference>
<keyword evidence="3" id="KW-0813">Transport</keyword>
<dbReference type="RefSeq" id="WP_116063009.1">
    <property type="nucleotide sequence ID" value="NZ_QRDZ01000020.1"/>
</dbReference>
<dbReference type="SUPFAM" id="SSF46689">
    <property type="entry name" value="Homeodomain-like"/>
    <property type="match status" value="2"/>
</dbReference>
<evidence type="ECO:0000259" key="9">
    <source>
        <dbReference type="PROSITE" id="PS50983"/>
    </source>
</evidence>
<dbReference type="InterPro" id="IPR018062">
    <property type="entry name" value="HTH_AraC-typ_CS"/>
</dbReference>
<evidence type="ECO:0000256" key="4">
    <source>
        <dbReference type="ARBA" id="ARBA00022729"/>
    </source>
</evidence>
<comment type="subcellular location">
    <subcellularLocation>
        <location evidence="1">Cell envelope</location>
    </subcellularLocation>
</comment>
<comment type="similarity">
    <text evidence="2">Belongs to the bacterial solute-binding protein 8 family.</text>
</comment>
<dbReference type="PROSITE" id="PS00041">
    <property type="entry name" value="HTH_ARAC_FAMILY_1"/>
    <property type="match status" value="1"/>
</dbReference>
<dbReference type="OrthoDB" id="2660924at2"/>
<dbReference type="GO" id="GO:0043565">
    <property type="term" value="F:sequence-specific DNA binding"/>
    <property type="evidence" value="ECO:0007669"/>
    <property type="project" value="InterPro"/>
</dbReference>
<feature type="domain" description="HTH araC/xylS-type" evidence="8">
    <location>
        <begin position="174"/>
        <end position="272"/>
    </location>
</feature>
<dbReference type="Gene3D" id="1.10.10.60">
    <property type="entry name" value="Homeodomain-like"/>
    <property type="match status" value="2"/>
</dbReference>
<name>A0A3D9IUC6_9BACL</name>
<organism evidence="10 11">
    <name type="scientific">Cohnella phaseoli</name>
    <dbReference type="NCBI Taxonomy" id="456490"/>
    <lineage>
        <taxon>Bacteria</taxon>
        <taxon>Bacillati</taxon>
        <taxon>Bacillota</taxon>
        <taxon>Bacilli</taxon>
        <taxon>Bacillales</taxon>
        <taxon>Paenibacillaceae</taxon>
        <taxon>Cohnella</taxon>
    </lineage>
</organism>
<dbReference type="InterPro" id="IPR002491">
    <property type="entry name" value="ABC_transptr_periplasmic_BD"/>
</dbReference>
<dbReference type="PANTHER" id="PTHR30532:SF26">
    <property type="entry name" value="IRON(3+)-HYDROXAMATE-BINDING PROTEIN FHUD"/>
    <property type="match status" value="1"/>
</dbReference>
<protein>
    <submittedName>
        <fullName evidence="10">AraC-like DNA-binding protein</fullName>
    </submittedName>
</protein>
<dbReference type="GO" id="GO:0030288">
    <property type="term" value="C:outer membrane-bounded periplasmic space"/>
    <property type="evidence" value="ECO:0007669"/>
    <property type="project" value="TreeGrafter"/>
</dbReference>
<dbReference type="AlphaFoldDB" id="A0A3D9IUC6"/>
<evidence type="ECO:0000256" key="2">
    <source>
        <dbReference type="ARBA" id="ARBA00008814"/>
    </source>
</evidence>